<name>A0A051TVW3_9MYCO</name>
<comment type="caution">
    <text evidence="4">The sequence shown here is derived from an EMBL/GenBank/DDBJ whole genome shotgun (WGS) entry which is preliminary data.</text>
</comment>
<sequence>MAGGNLDLMPFNNRARWYREGWYSDRTCLDAFEDGAAETGSVSVTFVAGDAVCNRTVRDIHDRAIAVAASLQRLGVRDGDAVAVQLTNRVECAVAYQAVLLCGAVLVPIVHIYGVREVAFILEQSSAKVLIMPGRHGSIVYSERLHELSRIDSLKHVVVLDAKPGDGYLAWSQLDADAALYRRPAVDADDICLLLYTSGTTSAPKGVQHSHNAVLAEQKTMPALLASKPDDVSLVSFPPGHIAGVGSMLRPLINGNRTVFIDGWDPAVAVEVVHRFGVTCTAGTPFHLSGILDLGDTGNKLASLREFLVGAAPVAVEIGRRAAQAGISTFRSYGATEHPTVTGEHEGEPEWARLSTDGKPLPGSEIRILGPDGADCPTGVDGEVVVRGPDQFIGYQDPAFNADAFTVDGWFRTGDLGHVDAQGRLTITDRIKDVIIRGGETISSGQVEEVLNAHPAVADGVAVAAPDSRYGEVVAAVVILKPGCMLDLEDLRAHFAASGLARQKTPERLAVVDELPRTSLGKVRKAQLRSDHFGVVGRSVRPRRRR</sequence>
<dbReference type="PANTHER" id="PTHR43201:SF32">
    <property type="entry name" value="2-SUCCINYLBENZOATE--COA LIGASE, CHLOROPLASTIC_PEROXISOMAL"/>
    <property type="match status" value="1"/>
</dbReference>
<proteinExistence type="predicted"/>
<reference evidence="4 5" key="1">
    <citation type="submission" date="2014-04" db="EMBL/GenBank/DDBJ databases">
        <title>The Genome Sequence of Mycobacterium tuberculosis TKK-01-0051.</title>
        <authorList>
            <consortium name="The Broad Institute Genomics Platform"/>
            <consortium name="The Broad Institute Genome Sequencing Center for Infectious Disease"/>
            <person name="Earl A.M."/>
            <person name="Cohen K."/>
            <person name="Pym A."/>
            <person name="Bishai W."/>
            <person name="Maharaj K."/>
            <person name="Desjardins C."/>
            <person name="Abeel T."/>
            <person name="Young S."/>
            <person name="Zeng Q."/>
            <person name="Gargeya S."/>
            <person name="Abouelleil A."/>
            <person name="Alvarado L."/>
            <person name="Chapman S.B."/>
            <person name="Gainer-Dewar J."/>
            <person name="Goldberg J."/>
            <person name="Griggs A."/>
            <person name="Gujja S."/>
            <person name="Hansen M."/>
            <person name="Howarth C."/>
            <person name="Imamovic A."/>
            <person name="Larimer J."/>
            <person name="Murphy C."/>
            <person name="Naylor J."/>
            <person name="Pearson M."/>
            <person name="Poon T.W."/>
            <person name="Priest M."/>
            <person name="Roberts A."/>
            <person name="Saif S."/>
            <person name="Shea T."/>
            <person name="Sykes S."/>
            <person name="Wortman J."/>
            <person name="Nusbaum C."/>
            <person name="Birren B."/>
        </authorList>
    </citation>
    <scope>NUCLEOTIDE SEQUENCE [LARGE SCALE GENOMIC DNA]</scope>
    <source>
        <strain evidence="4 5">TKK-01-0051</strain>
    </source>
</reference>
<organism evidence="4 5">
    <name type="scientific">Mycobacterium [tuberculosis] TKK-01-0051</name>
    <dbReference type="NCBI Taxonomy" id="1324261"/>
    <lineage>
        <taxon>Bacteria</taxon>
        <taxon>Bacillati</taxon>
        <taxon>Actinomycetota</taxon>
        <taxon>Actinomycetes</taxon>
        <taxon>Mycobacteriales</taxon>
        <taxon>Mycobacteriaceae</taxon>
        <taxon>Mycobacterium</taxon>
        <taxon>Mycobacterium avium complex (MAC)</taxon>
    </lineage>
</organism>
<dbReference type="PATRIC" id="fig|1324261.3.peg.4125"/>
<dbReference type="Gene3D" id="3.30.300.30">
    <property type="match status" value="1"/>
</dbReference>
<dbReference type="PROSITE" id="PS00455">
    <property type="entry name" value="AMP_BINDING"/>
    <property type="match status" value="1"/>
</dbReference>
<evidence type="ECO:0000313" key="4">
    <source>
        <dbReference type="EMBL" id="KBZ61132.1"/>
    </source>
</evidence>
<protein>
    <recommendedName>
        <fullName evidence="6">Cyclohexanecarboxylate-CoA ligase</fullName>
    </recommendedName>
</protein>
<evidence type="ECO:0000259" key="3">
    <source>
        <dbReference type="Pfam" id="PF13193"/>
    </source>
</evidence>
<evidence type="ECO:0000256" key="1">
    <source>
        <dbReference type="SAM" id="MobiDB-lite"/>
    </source>
</evidence>
<keyword evidence="5" id="KW-1185">Reference proteome</keyword>
<dbReference type="Pfam" id="PF13193">
    <property type="entry name" value="AMP-binding_C"/>
    <property type="match status" value="1"/>
</dbReference>
<feature type="domain" description="AMP-binding enzyme C-terminal" evidence="3">
    <location>
        <begin position="446"/>
        <end position="522"/>
    </location>
</feature>
<gene>
    <name evidence="4" type="ORF">K875_04083</name>
</gene>
<feature type="domain" description="AMP-dependent synthetase/ligase" evidence="2">
    <location>
        <begin position="50"/>
        <end position="395"/>
    </location>
</feature>
<evidence type="ECO:0000313" key="5">
    <source>
        <dbReference type="Proteomes" id="UP000025947"/>
    </source>
</evidence>
<dbReference type="GO" id="GO:0031956">
    <property type="term" value="F:medium-chain fatty acid-CoA ligase activity"/>
    <property type="evidence" value="ECO:0007669"/>
    <property type="project" value="TreeGrafter"/>
</dbReference>
<dbReference type="SUPFAM" id="SSF56801">
    <property type="entry name" value="Acetyl-CoA synthetase-like"/>
    <property type="match status" value="1"/>
</dbReference>
<dbReference type="InterPro" id="IPR045851">
    <property type="entry name" value="AMP-bd_C_sf"/>
</dbReference>
<accession>A0A051TVW3</accession>
<dbReference type="Proteomes" id="UP000025947">
    <property type="component" value="Unassembled WGS sequence"/>
</dbReference>
<dbReference type="AlphaFoldDB" id="A0A051TVW3"/>
<dbReference type="HOGENOM" id="CLU_000022_59_7_11"/>
<dbReference type="InterPro" id="IPR025110">
    <property type="entry name" value="AMP-bd_C"/>
</dbReference>
<feature type="region of interest" description="Disordered" evidence="1">
    <location>
        <begin position="337"/>
        <end position="357"/>
    </location>
</feature>
<evidence type="ECO:0008006" key="6">
    <source>
        <dbReference type="Google" id="ProtNLM"/>
    </source>
</evidence>
<evidence type="ECO:0000259" key="2">
    <source>
        <dbReference type="Pfam" id="PF00501"/>
    </source>
</evidence>
<dbReference type="EMBL" id="JLXW01000010">
    <property type="protein sequence ID" value="KBZ61132.1"/>
    <property type="molecule type" value="Genomic_DNA"/>
</dbReference>
<dbReference type="InterPro" id="IPR000873">
    <property type="entry name" value="AMP-dep_synth/lig_dom"/>
</dbReference>
<dbReference type="InterPro" id="IPR020845">
    <property type="entry name" value="AMP-binding_CS"/>
</dbReference>
<dbReference type="Pfam" id="PF00501">
    <property type="entry name" value="AMP-binding"/>
    <property type="match status" value="1"/>
</dbReference>
<dbReference type="InterPro" id="IPR042099">
    <property type="entry name" value="ANL_N_sf"/>
</dbReference>
<dbReference type="GO" id="GO:0006631">
    <property type="term" value="P:fatty acid metabolic process"/>
    <property type="evidence" value="ECO:0007669"/>
    <property type="project" value="TreeGrafter"/>
</dbReference>
<dbReference type="PANTHER" id="PTHR43201">
    <property type="entry name" value="ACYL-COA SYNTHETASE"/>
    <property type="match status" value="1"/>
</dbReference>
<dbReference type="Gene3D" id="3.40.50.12780">
    <property type="entry name" value="N-terminal domain of ligase-like"/>
    <property type="match status" value="1"/>
</dbReference>